<keyword evidence="2" id="KW-0732">Signal</keyword>
<sequence length="448" mass="47737">MRIPLRLLITVAATLPLAANDALAQQPVSGSGEWYYAIGGAEPVSAAPNATVFTAEITGSDGLRLPNACTSLDPVVSVSNILDDIKDGVDQFESAMVLSANNAIAALPSIVLQRALPGVYDHFQNALIRAEAQVDIAVKSCREMVDDAATGQDPFRDWVKVSRRNTMRAEILTPGNDPVSAAENVDLANGDDGVPWLGGANAGGADQPPIRVVHDTVRAGYNITVGEPPEQTGPPAVAGTPRIVELWPDPIAAADWGQQVLGDEIITTCQGCVPGTVPGTGLMPRYEAEKVALRPLIVDLVTGASDPTPANRRAASASNIEVTTQLIGAIRNISDDQERDLAVGRLVSDIATARTVEKALAIRRAIITGQKVPEISGVREALDAQADLVDIIEREIDNFLYEDQIRERLVSRTAQIVLEREESRRQLARDQSVTDPSDPNPLINGKVE</sequence>
<feature type="signal peptide" evidence="2">
    <location>
        <begin position="1"/>
        <end position="24"/>
    </location>
</feature>
<dbReference type="RefSeq" id="WP_104831925.1">
    <property type="nucleotide sequence ID" value="NZ_PJCH01000016.1"/>
</dbReference>
<dbReference type="AlphaFoldDB" id="A0A2S7K047"/>
<accession>A0A2S7K047</accession>
<keyword evidence="4" id="KW-1185">Reference proteome</keyword>
<name>A0A2S7K047_9PROT</name>
<reference evidence="3 4" key="1">
    <citation type="submission" date="2017-12" db="EMBL/GenBank/DDBJ databases">
        <authorList>
            <person name="Hurst M.R.H."/>
        </authorList>
    </citation>
    <scope>NUCLEOTIDE SEQUENCE [LARGE SCALE GENOMIC DNA]</scope>
    <source>
        <strain evidence="3 4">SY-3-19</strain>
    </source>
</reference>
<feature type="region of interest" description="Disordered" evidence="1">
    <location>
        <begin position="425"/>
        <end position="448"/>
    </location>
</feature>
<evidence type="ECO:0000256" key="2">
    <source>
        <dbReference type="SAM" id="SignalP"/>
    </source>
</evidence>
<dbReference type="EMBL" id="PJCH01000016">
    <property type="protein sequence ID" value="PQA85872.1"/>
    <property type="molecule type" value="Genomic_DNA"/>
</dbReference>
<evidence type="ECO:0000256" key="1">
    <source>
        <dbReference type="SAM" id="MobiDB-lite"/>
    </source>
</evidence>
<evidence type="ECO:0000313" key="3">
    <source>
        <dbReference type="EMBL" id="PQA85872.1"/>
    </source>
</evidence>
<feature type="chain" id="PRO_5015548630" evidence="2">
    <location>
        <begin position="25"/>
        <end position="448"/>
    </location>
</feature>
<protein>
    <submittedName>
        <fullName evidence="3">Integrating conjugative element protein</fullName>
    </submittedName>
</protein>
<dbReference type="InterPro" id="IPR021204">
    <property type="entry name" value="Integr_conj_element_PFL4711"/>
</dbReference>
<dbReference type="Proteomes" id="UP000239504">
    <property type="component" value="Unassembled WGS sequence"/>
</dbReference>
<gene>
    <name evidence="3" type="ORF">CW354_20275</name>
</gene>
<dbReference type="OrthoDB" id="8553954at2"/>
<comment type="caution">
    <text evidence="3">The sequence shown here is derived from an EMBL/GenBank/DDBJ whole genome shotgun (WGS) entry which is preliminary data.</text>
</comment>
<proteinExistence type="predicted"/>
<dbReference type="NCBIfam" id="TIGR03755">
    <property type="entry name" value="conj_TIGR03755"/>
    <property type="match status" value="1"/>
</dbReference>
<evidence type="ECO:0000313" key="4">
    <source>
        <dbReference type="Proteomes" id="UP000239504"/>
    </source>
</evidence>
<organism evidence="3 4">
    <name type="scientific">Hyphococcus luteus</name>
    <dbReference type="NCBI Taxonomy" id="2058213"/>
    <lineage>
        <taxon>Bacteria</taxon>
        <taxon>Pseudomonadati</taxon>
        <taxon>Pseudomonadota</taxon>
        <taxon>Alphaproteobacteria</taxon>
        <taxon>Parvularculales</taxon>
        <taxon>Parvularculaceae</taxon>
        <taxon>Hyphococcus</taxon>
    </lineage>
</organism>